<dbReference type="PANTHER" id="PTHR13158:SF5">
    <property type="entry name" value="NAD KINASE 2, MITOCHONDRIAL"/>
    <property type="match status" value="1"/>
</dbReference>
<protein>
    <recommendedName>
        <fullName evidence="3">NAD(+) kinase</fullName>
    </recommendedName>
</protein>
<dbReference type="HOGENOM" id="CLU_834812_0_0_1"/>
<sequence>MLVILVRGSAPASKTQITRKNNGKVSENQSVAKLLKEKAAASAMERVICETLVSQIQALQALDFVIRVCGIDTLYSELCGIRVDWVITIGDNLLYLKACRLIYKRVPIVGINLDPNATKGSLCLFGSCLPRIVSNFRDIMEFHVARQRIQVEIIYPEFKERIEKRTDVNKEVYNVLNEIYIGNVKKEEASEMELLQAGGFQAKKIKFQEIMMLTGTGYHFRKDSFNKMEMSKAKVLDMYRELDEDTANRLMEFKIQGYELNENSKKFVAITKKYNKKVGLDTSIMERTKMGLVTREDNLLVVLDGVKNMKLPKGTLLIFTMERETSLNTYRND</sequence>
<proteinExistence type="predicted"/>
<dbReference type="EMBL" id="DS268431">
    <property type="protein sequence ID" value="EFO96841.1"/>
    <property type="molecule type" value="Genomic_DNA"/>
</dbReference>
<dbReference type="GO" id="GO:0019674">
    <property type="term" value="P:NAD+ metabolic process"/>
    <property type="evidence" value="ECO:0007669"/>
    <property type="project" value="TreeGrafter"/>
</dbReference>
<dbReference type="GeneID" id="9809794"/>
<gene>
    <name evidence="1" type="ORF">CRE_17094</name>
</gene>
<reference evidence="1" key="1">
    <citation type="submission" date="2007-07" db="EMBL/GenBank/DDBJ databases">
        <title>PCAP assembly of the Caenorhabditis remanei genome.</title>
        <authorList>
            <consortium name="The Caenorhabditis remanei Sequencing Consortium"/>
            <person name="Wilson R.K."/>
        </authorList>
    </citation>
    <scope>NUCLEOTIDE SEQUENCE [LARGE SCALE GENOMIC DNA]</scope>
    <source>
        <strain evidence="1">PB4641</strain>
    </source>
</reference>
<dbReference type="PANTHER" id="PTHR13158">
    <property type="match status" value="1"/>
</dbReference>
<dbReference type="eggNOG" id="KOG4180">
    <property type="taxonomic scope" value="Eukaryota"/>
</dbReference>
<dbReference type="RefSeq" id="XP_003107001.2">
    <property type="nucleotide sequence ID" value="XM_003106953.2"/>
</dbReference>
<evidence type="ECO:0008006" key="3">
    <source>
        <dbReference type="Google" id="ProtNLM"/>
    </source>
</evidence>
<organism evidence="2">
    <name type="scientific">Caenorhabditis remanei</name>
    <name type="common">Caenorhabditis vulgaris</name>
    <dbReference type="NCBI Taxonomy" id="31234"/>
    <lineage>
        <taxon>Eukaryota</taxon>
        <taxon>Metazoa</taxon>
        <taxon>Ecdysozoa</taxon>
        <taxon>Nematoda</taxon>
        <taxon>Chromadorea</taxon>
        <taxon>Rhabditida</taxon>
        <taxon>Rhabditina</taxon>
        <taxon>Rhabditomorpha</taxon>
        <taxon>Rhabditoidea</taxon>
        <taxon>Rhabditidae</taxon>
        <taxon>Peloderinae</taxon>
        <taxon>Caenorhabditis</taxon>
    </lineage>
</organism>
<dbReference type="InParanoid" id="E3MA41"/>
<accession>E3MA41</accession>
<dbReference type="GO" id="GO:0005739">
    <property type="term" value="C:mitochondrion"/>
    <property type="evidence" value="ECO:0007669"/>
    <property type="project" value="TreeGrafter"/>
</dbReference>
<name>E3MA41_CAERE</name>
<dbReference type="KEGG" id="crq:GCK72_022231"/>
<evidence type="ECO:0000313" key="2">
    <source>
        <dbReference type="Proteomes" id="UP000008281"/>
    </source>
</evidence>
<evidence type="ECO:0000313" key="1">
    <source>
        <dbReference type="EMBL" id="EFO96841.1"/>
    </source>
</evidence>
<dbReference type="CTD" id="9809794"/>
<dbReference type="Proteomes" id="UP000008281">
    <property type="component" value="Unassembled WGS sequence"/>
</dbReference>
<keyword evidence="2" id="KW-1185">Reference proteome</keyword>
<dbReference type="GO" id="GO:0003951">
    <property type="term" value="F:NAD+ kinase activity"/>
    <property type="evidence" value="ECO:0007669"/>
    <property type="project" value="TreeGrafter"/>
</dbReference>
<dbReference type="STRING" id="31234.E3MA41"/>
<dbReference type="AlphaFoldDB" id="E3MA41"/>